<evidence type="ECO:0000256" key="1">
    <source>
        <dbReference type="ARBA" id="ARBA00022448"/>
    </source>
</evidence>
<comment type="catalytic activity">
    <reaction evidence="7">
        <text>ATP + H2O + polyamine-[polyamine-binding protein]Side 1 = ADP + phosphate + polyamineSide 2 + [polyamine-binding protein]Side 1.</text>
        <dbReference type="EC" id="7.6.2.11"/>
    </reaction>
</comment>
<dbReference type="Pfam" id="PF00005">
    <property type="entry name" value="ABC_tran"/>
    <property type="match status" value="1"/>
</dbReference>
<reference evidence="10 11" key="1">
    <citation type="submission" date="2019-12" db="EMBL/GenBank/DDBJ databases">
        <title>Shinella kummerowiae sp. nov., a symbiotic bacterium isolated from root nodules of the herbal legume Kummerowia stipulacea.</title>
        <authorList>
            <person name="Gao J."/>
        </authorList>
    </citation>
    <scope>NUCLEOTIDE SEQUENCE [LARGE SCALE GENOMIC DNA]</scope>
    <source>
        <strain evidence="10 11">CCBAU 25048</strain>
    </source>
</reference>
<evidence type="ECO:0000256" key="2">
    <source>
        <dbReference type="ARBA" id="ARBA00022475"/>
    </source>
</evidence>
<dbReference type="InterPro" id="IPR008995">
    <property type="entry name" value="Mo/tungstate-bd_C_term_dom"/>
</dbReference>
<comment type="caution">
    <text evidence="10">The sequence shown here is derived from an EMBL/GenBank/DDBJ whole genome shotgun (WGS) entry which is preliminary data.</text>
</comment>
<evidence type="ECO:0000313" key="10">
    <source>
        <dbReference type="EMBL" id="MXN48945.1"/>
    </source>
</evidence>
<dbReference type="InterPro" id="IPR005893">
    <property type="entry name" value="PotA-like"/>
</dbReference>
<dbReference type="InterPro" id="IPR013611">
    <property type="entry name" value="Transp-assoc_OB_typ2"/>
</dbReference>
<dbReference type="GO" id="GO:0015417">
    <property type="term" value="F:ABC-type polyamine transporter activity"/>
    <property type="evidence" value="ECO:0007669"/>
    <property type="project" value="UniProtKB-EC"/>
</dbReference>
<dbReference type="InterPro" id="IPR003439">
    <property type="entry name" value="ABC_transporter-like_ATP-bd"/>
</dbReference>
<dbReference type="GO" id="GO:0016887">
    <property type="term" value="F:ATP hydrolysis activity"/>
    <property type="evidence" value="ECO:0007669"/>
    <property type="project" value="InterPro"/>
</dbReference>
<organism evidence="10 11">
    <name type="scientific">Shinella kummerowiae</name>
    <dbReference type="NCBI Taxonomy" id="417745"/>
    <lineage>
        <taxon>Bacteria</taxon>
        <taxon>Pseudomonadati</taxon>
        <taxon>Pseudomonadota</taxon>
        <taxon>Alphaproteobacteria</taxon>
        <taxon>Hyphomicrobiales</taxon>
        <taxon>Rhizobiaceae</taxon>
        <taxon>Shinella</taxon>
    </lineage>
</organism>
<evidence type="ECO:0000313" key="11">
    <source>
        <dbReference type="Proteomes" id="UP000435802"/>
    </source>
</evidence>
<dbReference type="Proteomes" id="UP000435802">
    <property type="component" value="Unassembled WGS sequence"/>
</dbReference>
<comment type="similarity">
    <text evidence="7">Belongs to the ABC transporter superfamily. Spermidine/putrescine importer (TC 3.A.1.11.1) family.</text>
</comment>
<evidence type="ECO:0000256" key="7">
    <source>
        <dbReference type="RuleBase" id="RU364083"/>
    </source>
</evidence>
<comment type="subunit">
    <text evidence="7">The complex is composed of two ATP-binding proteins (PotA), two transmembrane proteins (PotB and PotC) and a solute-binding protein (PotD).</text>
</comment>
<dbReference type="FunFam" id="3.40.50.300:FF:000133">
    <property type="entry name" value="Spermidine/putrescine import ATP-binding protein PotA"/>
    <property type="match status" value="1"/>
</dbReference>
<dbReference type="OrthoDB" id="9802264at2"/>
<dbReference type="InterPro" id="IPR027417">
    <property type="entry name" value="P-loop_NTPase"/>
</dbReference>
<gene>
    <name evidence="7 10" type="primary">potA</name>
    <name evidence="10" type="ORF">GR138_27470</name>
</gene>
<dbReference type="SMART" id="SM00382">
    <property type="entry name" value="AAA"/>
    <property type="match status" value="1"/>
</dbReference>
<evidence type="ECO:0000256" key="6">
    <source>
        <dbReference type="ARBA" id="ARBA00023136"/>
    </source>
</evidence>
<feature type="domain" description="ABC transporter" evidence="9">
    <location>
        <begin position="52"/>
        <end position="282"/>
    </location>
</feature>
<evidence type="ECO:0000256" key="4">
    <source>
        <dbReference type="ARBA" id="ARBA00022840"/>
    </source>
</evidence>
<accession>A0A6N8SIP6</accession>
<keyword evidence="1 7" id="KW-0813">Transport</keyword>
<dbReference type="PROSITE" id="PS50893">
    <property type="entry name" value="ABC_TRANSPORTER_2"/>
    <property type="match status" value="1"/>
</dbReference>
<keyword evidence="5 7" id="KW-1278">Translocase</keyword>
<feature type="region of interest" description="Disordered" evidence="8">
    <location>
        <begin position="1"/>
        <end position="48"/>
    </location>
</feature>
<evidence type="ECO:0000256" key="3">
    <source>
        <dbReference type="ARBA" id="ARBA00022741"/>
    </source>
</evidence>
<dbReference type="EMBL" id="WUMK01000013">
    <property type="protein sequence ID" value="MXN48945.1"/>
    <property type="molecule type" value="Genomic_DNA"/>
</dbReference>
<dbReference type="Gene3D" id="3.40.50.300">
    <property type="entry name" value="P-loop containing nucleotide triphosphate hydrolases"/>
    <property type="match status" value="1"/>
</dbReference>
<dbReference type="InterPro" id="IPR050093">
    <property type="entry name" value="ABC_SmlMolc_Importer"/>
</dbReference>
<keyword evidence="4 7" id="KW-0067">ATP-binding</keyword>
<dbReference type="SUPFAM" id="SSF52540">
    <property type="entry name" value="P-loop containing nucleoside triphosphate hydrolases"/>
    <property type="match status" value="1"/>
</dbReference>
<keyword evidence="11" id="KW-1185">Reference proteome</keyword>
<dbReference type="PANTHER" id="PTHR42781:SF4">
    <property type="entry name" value="SPERMIDINE_PUTRESCINE IMPORT ATP-BINDING PROTEIN POTA"/>
    <property type="match status" value="1"/>
</dbReference>
<evidence type="ECO:0000259" key="9">
    <source>
        <dbReference type="PROSITE" id="PS50893"/>
    </source>
</evidence>
<sequence>MRRPPRRSPGQPMPATATHGNSTRRTSAMPCPSAVKSLNSSRREDRPMNKAIEVKSVSKSFGAYQALKSVSFGIGNNEFFTMLGPSGCGKTTLLRMLAGFESPDSGSILLNGEEVVAIPPHKRRVNTVFQSYALFPHMTLEQNVAYGLENLGWEQARIKSRVGEMLERVHMGAMARRKPAQLSGGQRQRIALARALAPEPEVLLLDEPLSALDLKLRQAMRDELRTLQRDTGITFVFVTHDQEEALDMSDRIAVLGGGEVQQIGTPAEIYEEPVNRFVADFVGETNFLDVEVLETAGGQATIRTPFGVALTVPATGHAAKGRATLSVRPEKINLGDQAQGVVFEGRITNKNYMGGYTHYTLDVAGTELRASRRNASREGDTIPLGATVPVGFVAGSARVLAA</sequence>
<protein>
    <recommendedName>
        <fullName evidence="7">Spermidine/putrescine import ATP-binding protein PotA</fullName>
        <ecNumber evidence="7">7.6.2.11</ecNumber>
    </recommendedName>
</protein>
<proteinExistence type="inferred from homology"/>
<dbReference type="GO" id="GO:0043190">
    <property type="term" value="C:ATP-binding cassette (ABC) transporter complex"/>
    <property type="evidence" value="ECO:0007669"/>
    <property type="project" value="InterPro"/>
</dbReference>
<evidence type="ECO:0000256" key="5">
    <source>
        <dbReference type="ARBA" id="ARBA00022967"/>
    </source>
</evidence>
<keyword evidence="3 7" id="KW-0547">Nucleotide-binding</keyword>
<dbReference type="InterPro" id="IPR003593">
    <property type="entry name" value="AAA+_ATPase"/>
</dbReference>
<evidence type="ECO:0000256" key="8">
    <source>
        <dbReference type="SAM" id="MobiDB-lite"/>
    </source>
</evidence>
<comment type="function">
    <text evidence="7">Part of the ABC transporter complex PotABCD involved in spermidine/putrescine import. Responsible for energy coupling to the transport system.</text>
</comment>
<dbReference type="Gene3D" id="2.40.50.100">
    <property type="match status" value="1"/>
</dbReference>
<dbReference type="PANTHER" id="PTHR42781">
    <property type="entry name" value="SPERMIDINE/PUTRESCINE IMPORT ATP-BINDING PROTEIN POTA"/>
    <property type="match status" value="1"/>
</dbReference>
<dbReference type="GO" id="GO:0015847">
    <property type="term" value="P:putrescine transport"/>
    <property type="evidence" value="ECO:0007669"/>
    <property type="project" value="UniProtKB-ARBA"/>
</dbReference>
<dbReference type="SUPFAM" id="SSF50331">
    <property type="entry name" value="MOP-like"/>
    <property type="match status" value="1"/>
</dbReference>
<dbReference type="EC" id="7.6.2.11" evidence="7"/>
<dbReference type="InterPro" id="IPR017871">
    <property type="entry name" value="ABC_transporter-like_CS"/>
</dbReference>
<dbReference type="NCBIfam" id="TIGR01187">
    <property type="entry name" value="potA"/>
    <property type="match status" value="1"/>
</dbReference>
<name>A0A6N8SIP6_9HYPH</name>
<keyword evidence="2 7" id="KW-1003">Cell membrane</keyword>
<dbReference type="GO" id="GO:0005524">
    <property type="term" value="F:ATP binding"/>
    <property type="evidence" value="ECO:0007669"/>
    <property type="project" value="UniProtKB-KW"/>
</dbReference>
<keyword evidence="6 7" id="KW-0472">Membrane</keyword>
<dbReference type="PROSITE" id="PS00211">
    <property type="entry name" value="ABC_TRANSPORTER_1"/>
    <property type="match status" value="1"/>
</dbReference>
<dbReference type="Pfam" id="PF08402">
    <property type="entry name" value="TOBE_2"/>
    <property type="match status" value="1"/>
</dbReference>
<dbReference type="AlphaFoldDB" id="A0A6N8SIP6"/>